<evidence type="ECO:0000259" key="3">
    <source>
        <dbReference type="SMART" id="SM01119"/>
    </source>
</evidence>
<dbReference type="AlphaFoldDB" id="A0A1M4V1E2"/>
<dbReference type="InterPro" id="IPR026956">
    <property type="entry name" value="D-ser_dehydrat-like_dom"/>
</dbReference>
<organism evidence="4 5">
    <name type="scientific">Vibrio gazogenes DSM 21264 = NBRC 103151</name>
    <dbReference type="NCBI Taxonomy" id="1123492"/>
    <lineage>
        <taxon>Bacteria</taxon>
        <taxon>Pseudomonadati</taxon>
        <taxon>Pseudomonadota</taxon>
        <taxon>Gammaproteobacteria</taxon>
        <taxon>Vibrionales</taxon>
        <taxon>Vibrionaceae</taxon>
        <taxon>Vibrio</taxon>
    </lineage>
</organism>
<protein>
    <submittedName>
        <fullName evidence="4">D-serine dehydratase</fullName>
    </submittedName>
</protein>
<evidence type="ECO:0000313" key="4">
    <source>
        <dbReference type="EMBL" id="SHE62712.1"/>
    </source>
</evidence>
<dbReference type="GO" id="GO:0016829">
    <property type="term" value="F:lyase activity"/>
    <property type="evidence" value="ECO:0007669"/>
    <property type="project" value="UniProtKB-KW"/>
</dbReference>
<comment type="similarity">
    <text evidence="1">Belongs to the DSD1 family.</text>
</comment>
<dbReference type="Pfam" id="PF14031">
    <property type="entry name" value="D-ser_dehydrat"/>
    <property type="match status" value="1"/>
</dbReference>
<dbReference type="InterPro" id="IPR001608">
    <property type="entry name" value="Ala_racemase_N"/>
</dbReference>
<evidence type="ECO:0000256" key="2">
    <source>
        <dbReference type="ARBA" id="ARBA00023239"/>
    </source>
</evidence>
<dbReference type="CDD" id="cd06818">
    <property type="entry name" value="PLPDE_III_cryptic_DSD"/>
    <property type="match status" value="1"/>
</dbReference>
<sequence>MQNVRNYQTNSVIPEKGYCLETDNQYPNILREEVSLPALVMDKTKLLNNINWMQRFADTYHVHLAPHGKTSMTPEIFKLQINAGAWGMTVANAIQASAAYHSGVNRIIMANQLIGKANFDLISQLISQNDLEFCCVIDSIDNLKMLDKYFSDKGQQLNVLIELGVSHGRCGCRTQDQVHDLLNALDISPSIKLAGLEFYEGVIHSTNAEQDVRAFIKYAANIFKSDAFQSRLTTKNPIFTGAGSAWYDIVCEEMQSANLPPNTAPIIRPGCYVAHDVGIYKDAQNNVLKRNEIACGQSSQLESCLELWAYVQSIPEDGVAIIGFGKRDSAFDAGLPIPNLHYKPGAAHPKKVPSSWSITDVMDQHAFMVFQGELQVGDLISFGTSHPCLTFDKWREINVVDDHFNVVDKYRTYF</sequence>
<dbReference type="InterPro" id="IPR029066">
    <property type="entry name" value="PLP-binding_barrel"/>
</dbReference>
<name>A0A1M4V1E2_VIBGA</name>
<keyword evidence="2" id="KW-0456">Lyase</keyword>
<dbReference type="PANTHER" id="PTHR28004:SF8">
    <property type="entry name" value="D-SERINE DEAMINASE"/>
    <property type="match status" value="1"/>
</dbReference>
<dbReference type="RefSeq" id="WP_072955393.1">
    <property type="nucleotide sequence ID" value="NZ_FQUH01000002.1"/>
</dbReference>
<dbReference type="InterPro" id="IPR051466">
    <property type="entry name" value="D-amino_acid_metab_enzyme"/>
</dbReference>
<dbReference type="PANTHER" id="PTHR28004">
    <property type="entry name" value="ZGC:162816-RELATED"/>
    <property type="match status" value="1"/>
</dbReference>
<dbReference type="SUPFAM" id="SSF51419">
    <property type="entry name" value="PLP-binding barrel"/>
    <property type="match status" value="1"/>
</dbReference>
<feature type="domain" description="D-serine dehydratase-like" evidence="3">
    <location>
        <begin position="304"/>
        <end position="401"/>
    </location>
</feature>
<evidence type="ECO:0000256" key="1">
    <source>
        <dbReference type="ARBA" id="ARBA00005323"/>
    </source>
</evidence>
<gene>
    <name evidence="4" type="ORF">SAMN02745781_00612</name>
</gene>
<evidence type="ECO:0000313" key="5">
    <source>
        <dbReference type="Proteomes" id="UP000184159"/>
    </source>
</evidence>
<dbReference type="Gene3D" id="2.40.37.20">
    <property type="entry name" value="D-serine dehydratase-like domain"/>
    <property type="match status" value="1"/>
</dbReference>
<proteinExistence type="inferred from homology"/>
<accession>A0A1M4V1E2</accession>
<dbReference type="Gene3D" id="3.20.20.10">
    <property type="entry name" value="Alanine racemase"/>
    <property type="match status" value="1"/>
</dbReference>
<reference evidence="5" key="1">
    <citation type="submission" date="2016-11" db="EMBL/GenBank/DDBJ databases">
        <authorList>
            <person name="Varghese N."/>
            <person name="Submissions S."/>
        </authorList>
    </citation>
    <scope>NUCLEOTIDE SEQUENCE [LARGE SCALE GENOMIC DNA]</scope>
    <source>
        <strain evidence="5">DSM 21264</strain>
    </source>
</reference>
<keyword evidence="5" id="KW-1185">Reference proteome</keyword>
<dbReference type="EMBL" id="FQUH01000002">
    <property type="protein sequence ID" value="SHE62712.1"/>
    <property type="molecule type" value="Genomic_DNA"/>
</dbReference>
<dbReference type="InterPro" id="IPR042208">
    <property type="entry name" value="D-ser_dehydrat-like_sf"/>
</dbReference>
<dbReference type="SMART" id="SM01119">
    <property type="entry name" value="D-ser_dehydrat"/>
    <property type="match status" value="1"/>
</dbReference>
<dbReference type="Pfam" id="PF01168">
    <property type="entry name" value="Ala_racemase_N"/>
    <property type="match status" value="1"/>
</dbReference>
<dbReference type="Proteomes" id="UP000184159">
    <property type="component" value="Unassembled WGS sequence"/>
</dbReference>